<evidence type="ECO:0000256" key="1">
    <source>
        <dbReference type="SAM" id="MobiDB-lite"/>
    </source>
</evidence>
<reference evidence="2" key="1">
    <citation type="journal article" date="2017" name="Virus Res.">
        <title>Complete genomic characterisation of two novel poxviruses (WKPV and EKPV) from western and eastern grey kangaroos.</title>
        <authorList>
            <person name="Bennett M."/>
            <person name="Tu S.L."/>
            <person name="Upton C."/>
            <person name="McArtor C."/>
            <person name="Gillett A."/>
            <person name="Laird T."/>
            <person name="O'Dea M."/>
        </authorList>
    </citation>
    <scope>NUCLEOTIDE SEQUENCE [LARGE SCALE GENOMIC DNA]</scope>
    <source>
        <strain evidence="2">Western Australia</strain>
    </source>
</reference>
<feature type="region of interest" description="Disordered" evidence="1">
    <location>
        <begin position="112"/>
        <end position="184"/>
    </location>
</feature>
<evidence type="ECO:0000313" key="3">
    <source>
        <dbReference type="Proteomes" id="UP000318778"/>
    </source>
</evidence>
<feature type="compositionally biased region" description="Low complexity" evidence="1">
    <location>
        <begin position="129"/>
        <end position="172"/>
    </location>
</feature>
<protein>
    <submittedName>
        <fullName evidence="2">Uncharacterized protein</fullName>
    </submittedName>
</protein>
<dbReference type="EMBL" id="MF467280">
    <property type="protein sequence ID" value="ATI20939.1"/>
    <property type="molecule type" value="Genomic_DNA"/>
</dbReference>
<dbReference type="Proteomes" id="UP000318778">
    <property type="component" value="Segment"/>
</dbReference>
<sequence>MQRFPLEGTGCSVEQSKVCIYTINPDHLRPEIASMLRRHLGYRTNYVIVVDSGQCMRSEISCSFCSTYRRIYNCSSDVHVGNCSFHYPESEEESEHRHFAWYHHSGTDAGYGSDEGASAVSSSDDEAQDVGAAAQDGDGSESVSSSDGGSFSSSDSSFSASDGSDGSLSSSEDVLDMNEQDFFM</sequence>
<evidence type="ECO:0000313" key="2">
    <source>
        <dbReference type="EMBL" id="ATI20939.1"/>
    </source>
</evidence>
<proteinExistence type="predicted"/>
<keyword evidence="3" id="KW-1185">Reference proteome</keyword>
<feature type="compositionally biased region" description="Acidic residues" evidence="1">
    <location>
        <begin position="173"/>
        <end position="184"/>
    </location>
</feature>
<accession>A0A2C9DSF6</accession>
<name>A0A2C9DSF6_9POXV</name>
<organism evidence="2">
    <name type="scientific">Western grey kangaroopox virus</name>
    <dbReference type="NCBI Taxonomy" id="1566307"/>
    <lineage>
        <taxon>Viruses</taxon>
        <taxon>Varidnaviria</taxon>
        <taxon>Bamfordvirae</taxon>
        <taxon>Nucleocytoviricota</taxon>
        <taxon>Pokkesviricetes</taxon>
        <taxon>Chitovirales</taxon>
        <taxon>Poxviridae</taxon>
        <taxon>Chordopoxvirinae</taxon>
        <taxon>Macropopoxvirus</taxon>
        <taxon>Macropopoxvirus mfuliginosuspox</taxon>
        <taxon>Western kangaroopox virus</taxon>
    </lineage>
</organism>